<name>A0AAD5S052_9FUNG</name>
<dbReference type="EMBL" id="JADGJD010002589">
    <property type="protein sequence ID" value="KAJ3031041.1"/>
    <property type="molecule type" value="Genomic_DNA"/>
</dbReference>
<organism evidence="1 2">
    <name type="scientific">Rhizophlyctis rosea</name>
    <dbReference type="NCBI Taxonomy" id="64517"/>
    <lineage>
        <taxon>Eukaryota</taxon>
        <taxon>Fungi</taxon>
        <taxon>Fungi incertae sedis</taxon>
        <taxon>Chytridiomycota</taxon>
        <taxon>Chytridiomycota incertae sedis</taxon>
        <taxon>Chytridiomycetes</taxon>
        <taxon>Rhizophlyctidales</taxon>
        <taxon>Rhizophlyctidaceae</taxon>
        <taxon>Rhizophlyctis</taxon>
    </lineage>
</organism>
<evidence type="ECO:0000313" key="1">
    <source>
        <dbReference type="EMBL" id="KAJ3031041.1"/>
    </source>
</evidence>
<gene>
    <name evidence="1" type="ORF">HK097_005515</name>
</gene>
<protein>
    <submittedName>
        <fullName evidence="1">Uncharacterized protein</fullName>
    </submittedName>
</protein>
<reference evidence="1" key="1">
    <citation type="submission" date="2020-05" db="EMBL/GenBank/DDBJ databases">
        <title>Phylogenomic resolution of chytrid fungi.</title>
        <authorList>
            <person name="Stajich J.E."/>
            <person name="Amses K."/>
            <person name="Simmons R."/>
            <person name="Seto K."/>
            <person name="Myers J."/>
            <person name="Bonds A."/>
            <person name="Quandt C.A."/>
            <person name="Barry K."/>
            <person name="Liu P."/>
            <person name="Grigoriev I."/>
            <person name="Longcore J.E."/>
            <person name="James T.Y."/>
        </authorList>
    </citation>
    <scope>NUCLEOTIDE SEQUENCE</scope>
    <source>
        <strain evidence="1">JEL0318</strain>
    </source>
</reference>
<dbReference type="AlphaFoldDB" id="A0AAD5S052"/>
<dbReference type="Proteomes" id="UP001212841">
    <property type="component" value="Unassembled WGS sequence"/>
</dbReference>
<keyword evidence="2" id="KW-1185">Reference proteome</keyword>
<accession>A0AAD5S052</accession>
<comment type="caution">
    <text evidence="1">The sequence shown here is derived from an EMBL/GenBank/DDBJ whole genome shotgun (WGS) entry which is preliminary data.</text>
</comment>
<sequence length="395" mass="45767">MMNNIIKGLNSTRFQESLIEGLDKDGLLSPAPLHIHIGVNIPIQSTSAFGPLRWEDCTVPDFEPQYHEEYRAVYPDEDEHYQFFKSQHADTSWIRMNEERIDRGSHRVREAEEGYQSQRWGEANNPDLVEFLKNKPSPGAIYAPATQTPPHRTFPPNRPSFASRVIRPYHLEHDRTTLAIGIPDISFLLRANPLTTSDTQARVVFINRCSFAVAKTKVIVTMLELGYHPKSVIQIWISTTWDWDAFESFRETLQYISSQQGFDPEHDWVDRAIEFWKTTPDMTADTARREWFKRARFEYHNKVIGPDEVVANLRRVEDRVAVMRYGMTGEFMGRGVPVFGNVTMFAQMEGRECISFRESVLHMLPMEDVLKEASDENVVRVAWKWLLDTVKRISG</sequence>
<proteinExistence type="predicted"/>
<evidence type="ECO:0000313" key="2">
    <source>
        <dbReference type="Proteomes" id="UP001212841"/>
    </source>
</evidence>
<feature type="non-terminal residue" evidence="1">
    <location>
        <position position="395"/>
    </location>
</feature>